<dbReference type="SUPFAM" id="SSF50814">
    <property type="entry name" value="Lipocalins"/>
    <property type="match status" value="1"/>
</dbReference>
<sequence length="212" mass="23753">MVQLFICCATSLALVLVQYGAVVSARDTTDPKFHCSGVHPQQNLDLDQVLGRWYAVEMVQHRDDTKHPKGKVVVDACPLLHLTRTDTNQIKLLWDEKAGKLEYNFHIQDLINQPGYWLSYGAQNGSLLRMSYNQFAGTVEVTKAVGTHMVLTFCTPETELYSVVMSRGQELNIQIDCVGKNAELPTHWTFCNLNTNLIIANHTGEFGQAKGE</sequence>
<dbReference type="EMBL" id="ACPB03018089">
    <property type="status" value="NOT_ANNOTATED_CDS"/>
    <property type="molecule type" value="Genomic_DNA"/>
</dbReference>
<proteinExistence type="predicted"/>
<dbReference type="AlphaFoldDB" id="T1HNT0"/>
<dbReference type="OMA" id="LRCMNIN"/>
<dbReference type="PROSITE" id="PS00213">
    <property type="entry name" value="LIPOCALIN"/>
    <property type="match status" value="1"/>
</dbReference>
<dbReference type="HOGENOM" id="CLU_1301066_0_0_1"/>
<evidence type="ECO:0000313" key="2">
    <source>
        <dbReference type="Proteomes" id="UP000015103"/>
    </source>
</evidence>
<protein>
    <submittedName>
        <fullName evidence="1">Uncharacterized protein</fullName>
    </submittedName>
</protein>
<dbReference type="InterPro" id="IPR012674">
    <property type="entry name" value="Calycin"/>
</dbReference>
<evidence type="ECO:0000313" key="1">
    <source>
        <dbReference type="EnsemblMetazoa" id="RPRC005704-PA"/>
    </source>
</evidence>
<accession>T1HNT0</accession>
<dbReference type="InParanoid" id="T1HNT0"/>
<reference evidence="1" key="1">
    <citation type="submission" date="2015-05" db="UniProtKB">
        <authorList>
            <consortium name="EnsemblMetazoa"/>
        </authorList>
    </citation>
    <scope>IDENTIFICATION</scope>
</reference>
<dbReference type="InterPro" id="IPR022272">
    <property type="entry name" value="Lipocalin_CS"/>
</dbReference>
<dbReference type="Gene3D" id="2.40.128.20">
    <property type="match status" value="1"/>
</dbReference>
<name>T1HNT0_RHOPR</name>
<keyword evidence="2" id="KW-1185">Reference proteome</keyword>
<organism evidence="1 2">
    <name type="scientific">Rhodnius prolixus</name>
    <name type="common">Triatomid bug</name>
    <dbReference type="NCBI Taxonomy" id="13249"/>
    <lineage>
        <taxon>Eukaryota</taxon>
        <taxon>Metazoa</taxon>
        <taxon>Ecdysozoa</taxon>
        <taxon>Arthropoda</taxon>
        <taxon>Hexapoda</taxon>
        <taxon>Insecta</taxon>
        <taxon>Pterygota</taxon>
        <taxon>Neoptera</taxon>
        <taxon>Paraneoptera</taxon>
        <taxon>Hemiptera</taxon>
        <taxon>Heteroptera</taxon>
        <taxon>Panheteroptera</taxon>
        <taxon>Cimicomorpha</taxon>
        <taxon>Reduviidae</taxon>
        <taxon>Triatominae</taxon>
        <taxon>Rhodnius</taxon>
    </lineage>
</organism>
<dbReference type="eggNOG" id="ENOG502S8UT">
    <property type="taxonomic scope" value="Eukaryota"/>
</dbReference>
<dbReference type="EnsemblMetazoa" id="RPRC005704-RA">
    <property type="protein sequence ID" value="RPRC005704-PA"/>
    <property type="gene ID" value="RPRC005704"/>
</dbReference>
<dbReference type="VEuPathDB" id="VectorBase:RPRC005704"/>
<dbReference type="Proteomes" id="UP000015103">
    <property type="component" value="Unassembled WGS sequence"/>
</dbReference>